<evidence type="ECO:0000313" key="3">
    <source>
        <dbReference type="Proteomes" id="UP000275225"/>
    </source>
</evidence>
<evidence type="ECO:0000256" key="1">
    <source>
        <dbReference type="SAM" id="Phobius"/>
    </source>
</evidence>
<organism evidence="2 3">
    <name type="scientific">Aeromicrobium camelliae</name>
    <dbReference type="NCBI Taxonomy" id="1538144"/>
    <lineage>
        <taxon>Bacteria</taxon>
        <taxon>Bacillati</taxon>
        <taxon>Actinomycetota</taxon>
        <taxon>Actinomycetes</taxon>
        <taxon>Propionibacteriales</taxon>
        <taxon>Nocardioidaceae</taxon>
        <taxon>Aeromicrobium</taxon>
    </lineage>
</organism>
<sequence length="219" mass="21492">MEAGYHVPSLARRLVMAGTMSLLLTLVAVVGLHATNATLTVAALALVTVAFGWFARLSSSDPLSGLGALNGGWALALAIVGRQRFGELLPLVVVQLLAALAGGTLLRALGDRIGEPQLFADPSWSSVTLVSLLATLVGTWAVLGVDGDGPDALLAAPVVVAGAGPTVALVATANPAICVGVAAAGLLPWGPALAGAALGLVGAAAGAYAIALVTPAPES</sequence>
<accession>A0A3N6X1H3</accession>
<evidence type="ECO:0000313" key="2">
    <source>
        <dbReference type="EMBL" id="RQN07493.1"/>
    </source>
</evidence>
<comment type="caution">
    <text evidence="2">The sequence shown here is derived from an EMBL/GenBank/DDBJ whole genome shotgun (WGS) entry which is preliminary data.</text>
</comment>
<feature type="transmembrane region" description="Helical" evidence="1">
    <location>
        <begin position="88"/>
        <end position="106"/>
    </location>
</feature>
<protein>
    <submittedName>
        <fullName evidence="2">Uncharacterized protein</fullName>
    </submittedName>
</protein>
<keyword evidence="1" id="KW-1133">Transmembrane helix</keyword>
<dbReference type="Proteomes" id="UP000275225">
    <property type="component" value="Unassembled WGS sequence"/>
</dbReference>
<reference evidence="2 3" key="1">
    <citation type="submission" date="2018-11" db="EMBL/GenBank/DDBJ databases">
        <authorList>
            <person name="Li F."/>
        </authorList>
    </citation>
    <scope>NUCLEOTIDE SEQUENCE [LARGE SCALE GENOMIC DNA]</scope>
    <source>
        <strain evidence="2 3">YS17T</strain>
    </source>
</reference>
<proteinExistence type="predicted"/>
<keyword evidence="1" id="KW-0812">Transmembrane</keyword>
<dbReference type="AlphaFoldDB" id="A0A3N6X1H3"/>
<dbReference type="OrthoDB" id="9972504at2"/>
<dbReference type="RefSeq" id="WP_124236967.1">
    <property type="nucleotide sequence ID" value="NZ_JBHUFI010000012.1"/>
</dbReference>
<feature type="transmembrane region" description="Helical" evidence="1">
    <location>
        <begin position="39"/>
        <end position="57"/>
    </location>
</feature>
<name>A0A3N6X1H3_9ACTN</name>
<feature type="transmembrane region" description="Helical" evidence="1">
    <location>
        <begin position="126"/>
        <end position="145"/>
    </location>
</feature>
<feature type="transmembrane region" description="Helical" evidence="1">
    <location>
        <begin position="14"/>
        <end position="32"/>
    </location>
</feature>
<keyword evidence="3" id="KW-1185">Reference proteome</keyword>
<feature type="transmembrane region" description="Helical" evidence="1">
    <location>
        <begin position="63"/>
        <end position="81"/>
    </location>
</feature>
<feature type="transmembrane region" description="Helical" evidence="1">
    <location>
        <begin position="152"/>
        <end position="172"/>
    </location>
</feature>
<feature type="transmembrane region" description="Helical" evidence="1">
    <location>
        <begin position="192"/>
        <end position="213"/>
    </location>
</feature>
<keyword evidence="1" id="KW-0472">Membrane</keyword>
<dbReference type="EMBL" id="RQJX01000012">
    <property type="protein sequence ID" value="RQN07493.1"/>
    <property type="molecule type" value="Genomic_DNA"/>
</dbReference>
<gene>
    <name evidence="2" type="ORF">EHW97_09640</name>
</gene>